<evidence type="ECO:0000256" key="4">
    <source>
        <dbReference type="ARBA" id="ARBA00022989"/>
    </source>
</evidence>
<evidence type="ECO:0000256" key="3">
    <source>
        <dbReference type="ARBA" id="ARBA00022692"/>
    </source>
</evidence>
<feature type="region of interest" description="Disordered" evidence="6">
    <location>
        <begin position="1"/>
        <end position="113"/>
    </location>
</feature>
<dbReference type="InterPro" id="IPR007168">
    <property type="entry name" value="Phageshock_PspC_N"/>
</dbReference>
<feature type="transmembrane region" description="Helical" evidence="7">
    <location>
        <begin position="134"/>
        <end position="161"/>
    </location>
</feature>
<feature type="transmembrane region" description="Helical" evidence="7">
    <location>
        <begin position="302"/>
        <end position="324"/>
    </location>
</feature>
<evidence type="ECO:0000256" key="5">
    <source>
        <dbReference type="ARBA" id="ARBA00023136"/>
    </source>
</evidence>
<evidence type="ECO:0000313" key="10">
    <source>
        <dbReference type="Proteomes" id="UP000236754"/>
    </source>
</evidence>
<keyword evidence="3 7" id="KW-0812">Transmembrane</keyword>
<keyword evidence="4 7" id="KW-1133">Transmembrane helix</keyword>
<feature type="domain" description="Phage shock protein PspC N-terminal" evidence="8">
    <location>
        <begin position="108"/>
        <end position="164"/>
    </location>
</feature>
<feature type="compositionally biased region" description="Basic and acidic residues" evidence="6">
    <location>
        <begin position="13"/>
        <end position="36"/>
    </location>
</feature>
<reference evidence="9 10" key="1">
    <citation type="submission" date="2016-10" db="EMBL/GenBank/DDBJ databases">
        <authorList>
            <person name="de Groot N.N."/>
        </authorList>
    </citation>
    <scope>NUCLEOTIDE SEQUENCE [LARGE SCALE GENOMIC DNA]</scope>
    <source>
        <strain evidence="9 10">CGMCC 4.2023</strain>
    </source>
</reference>
<feature type="transmembrane region" description="Helical" evidence="7">
    <location>
        <begin position="207"/>
        <end position="224"/>
    </location>
</feature>
<dbReference type="PANTHER" id="PTHR33885:SF3">
    <property type="entry name" value="PHAGE SHOCK PROTEIN C"/>
    <property type="match status" value="1"/>
</dbReference>
<dbReference type="EMBL" id="FNVU01000007">
    <property type="protein sequence ID" value="SEG62839.1"/>
    <property type="molecule type" value="Genomic_DNA"/>
</dbReference>
<dbReference type="AlphaFoldDB" id="A0A1H6BQ50"/>
<keyword evidence="2" id="KW-1003">Cell membrane</keyword>
<sequence>MVAMTDEPTDTSAPRDRDRDEGSQATRPRDRDRDEGSQATLPPPLPTAAEVPGPAGAPGSDRGAGSGAGWTKDAGRARGDAKGSARDGAKDGDGAETEGSADGGHPPLRRGRGKDKVLAGVCHSAGRWFGVDPVIFRIVLAVLALTGGIGLIVYGMGWLVIPQEGEEESEAHRLLSGRIEGAPLTAVLMTLVGCGLYASMLDNGANQAFSLILLGATAAAVYWSQQRGRIQAAGETPLVAASAVADAPPAAQAPPEPGSTPSWWRDSLTKPAYLWGPDDGPYQEADRQAWRERKRATRKERLWPFGLVAFLLAATAAAVGTSVSFHRTSVGASVEIGLSSALGVFGVAYLVASFAGRPRGATAFWSLLTIAGLIATASLPKNPEGWTSHWTPATAAAIQPLYVRGVGDGDLDLRRTALHDRTVSSRVKVNLGEAVVRLPPDATVVLNYHIGVGDVLLPGRSDSGVNIKGGAHDTEVYGPKPGIRSTGTIELTVRVGVGDLRVVR</sequence>
<evidence type="ECO:0000256" key="2">
    <source>
        <dbReference type="ARBA" id="ARBA00022475"/>
    </source>
</evidence>
<evidence type="ECO:0000256" key="1">
    <source>
        <dbReference type="ARBA" id="ARBA00004162"/>
    </source>
</evidence>
<dbReference type="Proteomes" id="UP000236754">
    <property type="component" value="Unassembled WGS sequence"/>
</dbReference>
<evidence type="ECO:0000313" key="9">
    <source>
        <dbReference type="EMBL" id="SEG62839.1"/>
    </source>
</evidence>
<dbReference type="PANTHER" id="PTHR33885">
    <property type="entry name" value="PHAGE SHOCK PROTEIN C"/>
    <property type="match status" value="1"/>
</dbReference>
<protein>
    <submittedName>
        <fullName evidence="9">Phage shock protein C (PspC) family protein</fullName>
    </submittedName>
</protein>
<keyword evidence="10" id="KW-1185">Reference proteome</keyword>
<dbReference type="Pfam" id="PF04024">
    <property type="entry name" value="PspC"/>
    <property type="match status" value="1"/>
</dbReference>
<gene>
    <name evidence="9" type="ORF">SAMN05216223_107112</name>
</gene>
<feature type="transmembrane region" description="Helical" evidence="7">
    <location>
        <begin position="362"/>
        <end position="379"/>
    </location>
</feature>
<feature type="transmembrane region" description="Helical" evidence="7">
    <location>
        <begin position="182"/>
        <end position="201"/>
    </location>
</feature>
<evidence type="ECO:0000259" key="8">
    <source>
        <dbReference type="Pfam" id="PF04024"/>
    </source>
</evidence>
<dbReference type="InterPro" id="IPR052027">
    <property type="entry name" value="PspC"/>
</dbReference>
<feature type="transmembrane region" description="Helical" evidence="7">
    <location>
        <begin position="336"/>
        <end position="355"/>
    </location>
</feature>
<feature type="compositionally biased region" description="Low complexity" evidence="6">
    <location>
        <begin position="47"/>
        <end position="59"/>
    </location>
</feature>
<accession>A0A1H6BQ50</accession>
<name>A0A1H6BQ50_9ACTN</name>
<organism evidence="9 10">
    <name type="scientific">Actinacidiphila yanglinensis</name>
    <dbReference type="NCBI Taxonomy" id="310779"/>
    <lineage>
        <taxon>Bacteria</taxon>
        <taxon>Bacillati</taxon>
        <taxon>Actinomycetota</taxon>
        <taxon>Actinomycetes</taxon>
        <taxon>Kitasatosporales</taxon>
        <taxon>Streptomycetaceae</taxon>
        <taxon>Actinacidiphila</taxon>
    </lineage>
</organism>
<proteinExistence type="predicted"/>
<keyword evidence="5 7" id="KW-0472">Membrane</keyword>
<evidence type="ECO:0000256" key="7">
    <source>
        <dbReference type="SAM" id="Phobius"/>
    </source>
</evidence>
<comment type="subcellular location">
    <subcellularLocation>
        <location evidence="1">Cell membrane</location>
        <topology evidence="1">Single-pass membrane protein</topology>
    </subcellularLocation>
</comment>
<evidence type="ECO:0000256" key="6">
    <source>
        <dbReference type="SAM" id="MobiDB-lite"/>
    </source>
</evidence>
<feature type="compositionally biased region" description="Basic and acidic residues" evidence="6">
    <location>
        <begin position="73"/>
        <end position="93"/>
    </location>
</feature>
<dbReference type="GO" id="GO:0005886">
    <property type="term" value="C:plasma membrane"/>
    <property type="evidence" value="ECO:0007669"/>
    <property type="project" value="UniProtKB-SubCell"/>
</dbReference>